<proteinExistence type="predicted"/>
<dbReference type="PANTHER" id="PTHR23028">
    <property type="entry name" value="ACETYLTRANSFERASE"/>
    <property type="match status" value="1"/>
</dbReference>
<feature type="transmembrane region" description="Helical" evidence="1">
    <location>
        <begin position="118"/>
        <end position="135"/>
    </location>
</feature>
<evidence type="ECO:0000313" key="4">
    <source>
        <dbReference type="Proteomes" id="UP000271705"/>
    </source>
</evidence>
<feature type="domain" description="Acyltransferase 3" evidence="2">
    <location>
        <begin position="40"/>
        <end position="358"/>
    </location>
</feature>
<feature type="transmembrane region" description="Helical" evidence="1">
    <location>
        <begin position="252"/>
        <end position="273"/>
    </location>
</feature>
<feature type="transmembrane region" description="Helical" evidence="1">
    <location>
        <begin position="6"/>
        <end position="25"/>
    </location>
</feature>
<dbReference type="Proteomes" id="UP000271705">
    <property type="component" value="Unassembled WGS sequence"/>
</dbReference>
<evidence type="ECO:0000256" key="1">
    <source>
        <dbReference type="SAM" id="Phobius"/>
    </source>
</evidence>
<keyword evidence="1" id="KW-0472">Membrane</keyword>
<dbReference type="EMBL" id="RXLZ01000007">
    <property type="protein sequence ID" value="RTQ91259.1"/>
    <property type="molecule type" value="Genomic_DNA"/>
</dbReference>
<protein>
    <submittedName>
        <fullName evidence="3">Acyltransferase</fullName>
    </submittedName>
</protein>
<feature type="transmembrane region" description="Helical" evidence="1">
    <location>
        <begin position="219"/>
        <end position="240"/>
    </location>
</feature>
<dbReference type="RefSeq" id="WP_126928048.1">
    <property type="nucleotide sequence ID" value="NZ_RXLZ01000007.1"/>
</dbReference>
<reference evidence="3 4" key="1">
    <citation type="submission" date="2018-12" db="EMBL/GenBank/DDBJ databases">
        <authorList>
            <person name="Kartti S."/>
            <person name="Manni A."/>
            <person name="Chemao El Fihri M.W."/>
            <person name="Laamarti M."/>
            <person name="Temsamani L."/>
            <person name="El Jamali J.E."/>
            <person name="Ouadghiri M."/>
            <person name="Ibrahimi A."/>
            <person name="Filati-Maltouf A."/>
        </authorList>
    </citation>
    <scope>NUCLEOTIDE SEQUENCE [LARGE SCALE GENOMIC DNA]</scope>
    <source>
        <strain evidence="3 4">MDMC339</strain>
    </source>
</reference>
<sequence>MLIDLYSPFVPAGIALLAMVCALPLGKFVPLPDSKGRATSIDGLRGLLALSVFVHHSSIWYVYARSGEWKSPASALYAQLGEAAVALFFMISAFLFYRQIAGGVTDWTRLYVGRVLRMFPLYAICVVVVLLLVLIESDFHLVDPLVQFGVGVIQWFSFTVLGAPDINGVVGTRYIMAGVVWTLPYEWVWYAVLPLLAYFLRQRVQHGLLLLSALGLAYAAVRLSLVLMLPFVGGVAAYYATTRMAIASFLRGRWGSILAISCMILSVICFDSARHPAAVALWSVFFAAIACGNSLFGLLTLRVSAVLGELSYGIYLLHGFVLFLAYKGLGAVAFADLSPASHWALTTALLLPLLIACLVSYRCIELPSMRSRRSVLEKLQVVSEILVARWRDLCRSERVG</sequence>
<dbReference type="GO" id="GO:0016020">
    <property type="term" value="C:membrane"/>
    <property type="evidence" value="ECO:0007669"/>
    <property type="project" value="TreeGrafter"/>
</dbReference>
<dbReference type="PANTHER" id="PTHR23028:SF53">
    <property type="entry name" value="ACYL_TRANSF_3 DOMAIN-CONTAINING PROTEIN"/>
    <property type="match status" value="1"/>
</dbReference>
<accession>A0A431UN20</accession>
<feature type="transmembrane region" description="Helical" evidence="1">
    <location>
        <begin position="76"/>
        <end position="97"/>
    </location>
</feature>
<keyword evidence="1" id="KW-1133">Transmembrane helix</keyword>
<gene>
    <name evidence="3" type="ORF">EKL94_03805</name>
</gene>
<evidence type="ECO:0000259" key="2">
    <source>
        <dbReference type="Pfam" id="PF01757"/>
    </source>
</evidence>
<name>A0A431UN20_STEMA</name>
<feature type="transmembrane region" description="Helical" evidence="1">
    <location>
        <begin position="46"/>
        <end position="64"/>
    </location>
</feature>
<evidence type="ECO:0000313" key="3">
    <source>
        <dbReference type="EMBL" id="RTQ91259.1"/>
    </source>
</evidence>
<dbReference type="InterPro" id="IPR050879">
    <property type="entry name" value="Acyltransferase_3"/>
</dbReference>
<organism evidence="3 4">
    <name type="scientific">Stenotrophomonas maltophilia</name>
    <name type="common">Pseudomonas maltophilia</name>
    <name type="synonym">Xanthomonas maltophilia</name>
    <dbReference type="NCBI Taxonomy" id="40324"/>
    <lineage>
        <taxon>Bacteria</taxon>
        <taxon>Pseudomonadati</taxon>
        <taxon>Pseudomonadota</taxon>
        <taxon>Gammaproteobacteria</taxon>
        <taxon>Lysobacterales</taxon>
        <taxon>Lysobacteraceae</taxon>
        <taxon>Stenotrophomonas</taxon>
        <taxon>Stenotrophomonas maltophilia group</taxon>
    </lineage>
</organism>
<feature type="transmembrane region" description="Helical" evidence="1">
    <location>
        <begin position="141"/>
        <end position="162"/>
    </location>
</feature>
<keyword evidence="1" id="KW-0812">Transmembrane</keyword>
<feature type="transmembrane region" description="Helical" evidence="1">
    <location>
        <begin position="313"/>
        <end position="335"/>
    </location>
</feature>
<feature type="transmembrane region" description="Helical" evidence="1">
    <location>
        <begin position="279"/>
        <end position="301"/>
    </location>
</feature>
<dbReference type="GO" id="GO:0016747">
    <property type="term" value="F:acyltransferase activity, transferring groups other than amino-acyl groups"/>
    <property type="evidence" value="ECO:0007669"/>
    <property type="project" value="InterPro"/>
</dbReference>
<dbReference type="AlphaFoldDB" id="A0A431UN20"/>
<feature type="transmembrane region" description="Helical" evidence="1">
    <location>
        <begin position="341"/>
        <end position="364"/>
    </location>
</feature>
<dbReference type="InterPro" id="IPR002656">
    <property type="entry name" value="Acyl_transf_3_dom"/>
</dbReference>
<dbReference type="GO" id="GO:0000271">
    <property type="term" value="P:polysaccharide biosynthetic process"/>
    <property type="evidence" value="ECO:0007669"/>
    <property type="project" value="TreeGrafter"/>
</dbReference>
<keyword evidence="3" id="KW-0808">Transferase</keyword>
<keyword evidence="3" id="KW-0012">Acyltransferase</keyword>
<comment type="caution">
    <text evidence="3">The sequence shown here is derived from an EMBL/GenBank/DDBJ whole genome shotgun (WGS) entry which is preliminary data.</text>
</comment>
<dbReference type="Pfam" id="PF01757">
    <property type="entry name" value="Acyl_transf_3"/>
    <property type="match status" value="1"/>
</dbReference>
<feature type="transmembrane region" description="Helical" evidence="1">
    <location>
        <begin position="174"/>
        <end position="199"/>
    </location>
</feature>